<evidence type="ECO:0000256" key="5">
    <source>
        <dbReference type="ARBA" id="ARBA00022729"/>
    </source>
</evidence>
<dbReference type="SUPFAM" id="SSF48726">
    <property type="entry name" value="Immunoglobulin"/>
    <property type="match status" value="1"/>
</dbReference>
<dbReference type="GO" id="GO:0005975">
    <property type="term" value="P:carbohydrate metabolic process"/>
    <property type="evidence" value="ECO:0007669"/>
    <property type="project" value="InterPro"/>
</dbReference>
<accession>I2GHQ0</accession>
<dbReference type="PROSITE" id="PS51172">
    <property type="entry name" value="CBM3"/>
    <property type="match status" value="2"/>
</dbReference>
<dbReference type="GO" id="GO:0016837">
    <property type="term" value="F:carbon-oxygen lyase activity, acting on polysaccharides"/>
    <property type="evidence" value="ECO:0007669"/>
    <property type="project" value="TreeGrafter"/>
</dbReference>
<evidence type="ECO:0000259" key="9">
    <source>
        <dbReference type="PROSITE" id="PS50835"/>
    </source>
</evidence>
<dbReference type="AlphaFoldDB" id="I2GHQ0"/>
<dbReference type="InterPro" id="IPR012334">
    <property type="entry name" value="Pectin_lyas_fold"/>
</dbReference>
<dbReference type="Gene3D" id="2.60.40.10">
    <property type="entry name" value="Immunoglobulins"/>
    <property type="match status" value="2"/>
</dbReference>
<comment type="cofactor">
    <cofactor evidence="1">
        <name>Ca(2+)</name>
        <dbReference type="ChEBI" id="CHEBI:29108"/>
    </cofactor>
</comment>
<dbReference type="SMART" id="SM00710">
    <property type="entry name" value="PbH1"/>
    <property type="match status" value="5"/>
</dbReference>
<dbReference type="eggNOG" id="COG2374">
    <property type="taxonomic scope" value="Bacteria"/>
</dbReference>
<dbReference type="InterPro" id="IPR011050">
    <property type="entry name" value="Pectin_lyase_fold/virulence"/>
</dbReference>
<keyword evidence="7" id="KW-0456">Lyase</keyword>
<dbReference type="Gene3D" id="2.60.40.710">
    <property type="entry name" value="Endoglucanase-like"/>
    <property type="match status" value="2"/>
</dbReference>
<dbReference type="SUPFAM" id="SSF51126">
    <property type="entry name" value="Pectin lyase-like"/>
    <property type="match status" value="1"/>
</dbReference>
<dbReference type="InterPro" id="IPR059226">
    <property type="entry name" value="Choice_anch_Q_dom"/>
</dbReference>
<dbReference type="eggNOG" id="COG2931">
    <property type="taxonomic scope" value="Bacteria"/>
</dbReference>
<keyword evidence="4" id="KW-0479">Metal-binding</keyword>
<feature type="domain" description="CBM3" evidence="10">
    <location>
        <begin position="903"/>
        <end position="1053"/>
    </location>
</feature>
<dbReference type="GO" id="GO:0016162">
    <property type="term" value="F:cellulose 1,4-beta-cellobiosidase activity"/>
    <property type="evidence" value="ECO:0007669"/>
    <property type="project" value="UniProtKB-EC"/>
</dbReference>
<comment type="subcellular location">
    <subcellularLocation>
        <location evidence="2">Secreted</location>
    </subcellularLocation>
</comment>
<dbReference type="InterPro" id="IPR013783">
    <property type="entry name" value="Ig-like_fold"/>
</dbReference>
<evidence type="ECO:0000256" key="3">
    <source>
        <dbReference type="ARBA" id="ARBA00022525"/>
    </source>
</evidence>
<dbReference type="PANTHER" id="PTHR40088">
    <property type="entry name" value="PECTATE LYASE (EUROFUNG)"/>
    <property type="match status" value="1"/>
</dbReference>
<dbReference type="EMBL" id="CAIT01000006">
    <property type="protein sequence ID" value="CCH53425.1"/>
    <property type="molecule type" value="Genomic_DNA"/>
</dbReference>
<keyword evidence="5" id="KW-0732">Signal</keyword>
<keyword evidence="12" id="KW-1185">Reference proteome</keyword>
<dbReference type="NCBIfam" id="NF041518">
    <property type="entry name" value="choice_anch_Q"/>
    <property type="match status" value="1"/>
</dbReference>
<evidence type="ECO:0000256" key="6">
    <source>
        <dbReference type="ARBA" id="ARBA00022837"/>
    </source>
</evidence>
<name>I2GHQ0_9BACT</name>
<dbReference type="Pfam" id="PF17957">
    <property type="entry name" value="Big_7"/>
    <property type="match status" value="1"/>
</dbReference>
<dbReference type="SMART" id="SM01067">
    <property type="entry name" value="CBM_3"/>
    <property type="match status" value="2"/>
</dbReference>
<evidence type="ECO:0000313" key="11">
    <source>
        <dbReference type="EMBL" id="CCH53425.1"/>
    </source>
</evidence>
<dbReference type="InterPro" id="IPR006626">
    <property type="entry name" value="PbH1"/>
</dbReference>
<feature type="domain" description="CBM3" evidence="10">
    <location>
        <begin position="746"/>
        <end position="899"/>
    </location>
</feature>
<gene>
    <name evidence="11" type="primary">manA1</name>
    <name evidence="11" type="ORF">BN8_02520</name>
</gene>
<evidence type="ECO:0000256" key="7">
    <source>
        <dbReference type="ARBA" id="ARBA00023239"/>
    </source>
</evidence>
<protein>
    <submittedName>
        <fullName evidence="11">Parallel beta-helix repeat-containing protein</fullName>
        <ecNumber evidence="11">3.2.1.91</ecNumber>
    </submittedName>
</protein>
<dbReference type="Gene3D" id="2.160.20.10">
    <property type="entry name" value="Single-stranded right-handed beta-helix, Pectin lyase-like"/>
    <property type="match status" value="1"/>
</dbReference>
<comment type="similarity">
    <text evidence="8">Belongs to the polysaccharide lyase 9 family.</text>
</comment>
<dbReference type="InterPro" id="IPR001956">
    <property type="entry name" value="CBM3"/>
</dbReference>
<comment type="caution">
    <text evidence="11">The sequence shown here is derived from an EMBL/GenBank/DDBJ whole genome shotgun (WGS) entry which is preliminary data.</text>
</comment>
<sequence>MQNGYLHALRLLSLCVLLIGVCRITQGQTLSASMPFPQFNSSYISGTDITIQVNASTPTGTTVTKVEFFVQENFSGTYNKIGEDLTAPYSYIWTTPTVATARSFQIRAIVTNSASNTAVSNASTGYNSISVYAPTYVSTRNWYVSASASAANTAGTEAQPFNTIQKAADRVAPGDTVFVMGGTYTGSGINVVGIQRTGLPDKPIVFMPYKADKPVIQLGNANFNGFNVLPAAAYIQIRGFEVIGNNNAITLEQARQQPGACEGPSPTATPIARFNGNGISVSGRTGGNLRPHHVTIANNNVHDCAGAGISAIESDYITIEDNTTARTSWYTVYGTSGISVFNSWNYDTNTDQPRVIIRRNHSFGNILKIAWNIGGTGTTCRFYDGNGIILDNNRANDPNRPTVVKNPLGDYTGRFLVENNVCYLNGGRGINVNYSDNVTIINNTTYQNGQSDGPLYFGIDNELIMQGSIGCRVFNNIFYGKPGESPSSVSGSSDLQQNNNLTFSDFDNGYFTGGQNVVGQDPLFVDAANGDFRLTATSPAINAGSAVPGQYPLRDILGVERPQGAGVDIGAYEYQGSPIVFSQQPASGSAVCAGTDVSISVRVDGPVKTYQWYRESPSGQIVSLTGVTSATTATLTLPTTTTADQGAYFVVVTGFNSLTSTAFSLTVNAVPDAPNVGSLTVAQGAANVSLSATNCPGVLSWNGVEGGPTLPVSTTAVGHFVYSVTCKVGDCTSPAASVTLTVTAPPVVLSVLYRDGDNNQTGNNTIRPYFKLQNEGVSAVLYSEVTVRYWLTAEDFSPVTNLSVYWAQLGTNKVRMKYVALPQPRQGAFGYVEYSFDAAAGTLSPGSNSGEIQTGIGKQNWTNFSETDDYSFVSTAAYARNNRITVYHKGELVGGVEPSVSTPVTSLKVYAENRNSNPTTNQISTHLKLVNNGNVPLDYSQLTVRYWFSADGDKPLVHTVDYAELGNSNVRGRFVNEIRSGTDRYLELSFASSLGQLQPASSTGIIQQRINKSDWSTFNEANDFSYKPAGPLAENPSITVYLSGSLVYGQEPGPVGARVAAEGRSELRVMVLGNPVTDQYVRARVNGAEGQPLVVDLINLQGQSIQQERYGRATSQQEVVLITDMASGTYLLRISTPTETQTVKLVRQ</sequence>
<dbReference type="EC" id="3.2.1.91" evidence="11"/>
<evidence type="ECO:0000256" key="2">
    <source>
        <dbReference type="ARBA" id="ARBA00004613"/>
    </source>
</evidence>
<dbReference type="InterPro" id="IPR026444">
    <property type="entry name" value="Secre_tail"/>
</dbReference>
<dbReference type="SUPFAM" id="SSF49384">
    <property type="entry name" value="Carbohydrate-binding domain"/>
    <property type="match status" value="2"/>
</dbReference>
<dbReference type="InterPro" id="IPR007110">
    <property type="entry name" value="Ig-like_dom"/>
</dbReference>
<keyword evidence="3" id="KW-0964">Secreted</keyword>
<dbReference type="STRING" id="1185876.BN8_02520"/>
<organism evidence="11 12">
    <name type="scientific">Fibrisoma limi BUZ 3</name>
    <dbReference type="NCBI Taxonomy" id="1185876"/>
    <lineage>
        <taxon>Bacteria</taxon>
        <taxon>Pseudomonadati</taxon>
        <taxon>Bacteroidota</taxon>
        <taxon>Cytophagia</taxon>
        <taxon>Cytophagales</taxon>
        <taxon>Spirosomataceae</taxon>
        <taxon>Fibrisoma</taxon>
    </lineage>
</organism>
<dbReference type="PANTHER" id="PTHR40088:SF1">
    <property type="entry name" value="PECTATE LYASE PEL9"/>
    <property type="match status" value="1"/>
</dbReference>
<keyword evidence="11" id="KW-0326">Glycosidase</keyword>
<dbReference type="InterPro" id="IPR036966">
    <property type="entry name" value="CBM3_sf"/>
</dbReference>
<dbReference type="Pfam" id="PF00942">
    <property type="entry name" value="CBM_3"/>
    <property type="match status" value="2"/>
</dbReference>
<dbReference type="NCBIfam" id="TIGR04183">
    <property type="entry name" value="Por_Secre_tail"/>
    <property type="match status" value="1"/>
</dbReference>
<feature type="domain" description="Ig-like" evidence="9">
    <location>
        <begin position="578"/>
        <end position="666"/>
    </location>
</feature>
<dbReference type="GO" id="GO:0005576">
    <property type="term" value="C:extracellular region"/>
    <property type="evidence" value="ECO:0007669"/>
    <property type="project" value="UniProtKB-SubCell"/>
</dbReference>
<dbReference type="RefSeq" id="WP_009282007.1">
    <property type="nucleotide sequence ID" value="NZ_CAIT01000006.1"/>
</dbReference>
<dbReference type="InterPro" id="IPR008965">
    <property type="entry name" value="CBM2/CBM3_carb-bd_dom_sf"/>
</dbReference>
<evidence type="ECO:0000256" key="8">
    <source>
        <dbReference type="ARBA" id="ARBA00038263"/>
    </source>
</evidence>
<dbReference type="InterPro" id="IPR052052">
    <property type="entry name" value="Polysaccharide_Lyase_9"/>
</dbReference>
<dbReference type="PROSITE" id="PS50835">
    <property type="entry name" value="IG_LIKE"/>
    <property type="match status" value="1"/>
</dbReference>
<dbReference type="GO" id="GO:0046872">
    <property type="term" value="F:metal ion binding"/>
    <property type="evidence" value="ECO:0007669"/>
    <property type="project" value="UniProtKB-KW"/>
</dbReference>
<reference evidence="11 12" key="1">
    <citation type="journal article" date="2012" name="J. Bacteriol.">
        <title>Genome Sequence of the Filamentous Bacterium Fibrisoma limi BUZ 3T.</title>
        <authorList>
            <person name="Filippini M."/>
            <person name="Qi W."/>
            <person name="Jaenicke S."/>
            <person name="Goesmann A."/>
            <person name="Smits T.H."/>
            <person name="Bagheri H.C."/>
        </authorList>
    </citation>
    <scope>NUCLEOTIDE SEQUENCE [LARGE SCALE GENOMIC DNA]</scope>
    <source>
        <strain evidence="12">BUZ 3T</strain>
    </source>
</reference>
<keyword evidence="11" id="KW-0378">Hydrolase</keyword>
<dbReference type="GO" id="GO:0030248">
    <property type="term" value="F:cellulose binding"/>
    <property type="evidence" value="ECO:0007669"/>
    <property type="project" value="InterPro"/>
</dbReference>
<keyword evidence="6" id="KW-0106">Calcium</keyword>
<dbReference type="InterPro" id="IPR036179">
    <property type="entry name" value="Ig-like_dom_sf"/>
</dbReference>
<dbReference type="OrthoDB" id="602637at2"/>
<dbReference type="Proteomes" id="UP000009309">
    <property type="component" value="Unassembled WGS sequence"/>
</dbReference>
<evidence type="ECO:0000313" key="12">
    <source>
        <dbReference type="Proteomes" id="UP000009309"/>
    </source>
</evidence>
<evidence type="ECO:0000256" key="1">
    <source>
        <dbReference type="ARBA" id="ARBA00001913"/>
    </source>
</evidence>
<evidence type="ECO:0000259" key="10">
    <source>
        <dbReference type="PROSITE" id="PS51172"/>
    </source>
</evidence>
<proteinExistence type="inferred from homology"/>
<evidence type="ECO:0000256" key="4">
    <source>
        <dbReference type="ARBA" id="ARBA00022723"/>
    </source>
</evidence>